<evidence type="ECO:0000256" key="1">
    <source>
        <dbReference type="ARBA" id="ARBA00004651"/>
    </source>
</evidence>
<dbReference type="Pfam" id="PF00482">
    <property type="entry name" value="T2SSF"/>
    <property type="match status" value="1"/>
</dbReference>
<evidence type="ECO:0000256" key="6">
    <source>
        <dbReference type="SAM" id="Phobius"/>
    </source>
</evidence>
<feature type="transmembrane region" description="Helical" evidence="6">
    <location>
        <begin position="122"/>
        <end position="139"/>
    </location>
</feature>
<feature type="transmembrane region" description="Helical" evidence="6">
    <location>
        <begin position="297"/>
        <end position="316"/>
    </location>
</feature>
<name>A0A6I3XAH0_9BURK</name>
<gene>
    <name evidence="8" type="ORF">GJV26_12365</name>
</gene>
<dbReference type="RefSeq" id="WP_189441830.1">
    <property type="nucleotide sequence ID" value="NZ_BMWU01000011.1"/>
</dbReference>
<comment type="caution">
    <text evidence="8">The sequence shown here is derived from an EMBL/GenBank/DDBJ whole genome shotgun (WGS) entry which is preliminary data.</text>
</comment>
<dbReference type="AlphaFoldDB" id="A0A6I3XAH0"/>
<dbReference type="Proteomes" id="UP000431684">
    <property type="component" value="Unassembled WGS sequence"/>
</dbReference>
<comment type="subcellular location">
    <subcellularLocation>
        <location evidence="1">Cell membrane</location>
        <topology evidence="1">Multi-pass membrane protein</topology>
    </subcellularLocation>
</comment>
<evidence type="ECO:0000259" key="7">
    <source>
        <dbReference type="Pfam" id="PF00482"/>
    </source>
</evidence>
<evidence type="ECO:0000313" key="8">
    <source>
        <dbReference type="EMBL" id="MUI13247.1"/>
    </source>
</evidence>
<evidence type="ECO:0000256" key="5">
    <source>
        <dbReference type="ARBA" id="ARBA00023136"/>
    </source>
</evidence>
<evidence type="ECO:0000256" key="4">
    <source>
        <dbReference type="ARBA" id="ARBA00022989"/>
    </source>
</evidence>
<dbReference type="InterPro" id="IPR042094">
    <property type="entry name" value="T2SS_GspF_sf"/>
</dbReference>
<dbReference type="EMBL" id="WNWM01000002">
    <property type="protein sequence ID" value="MUI13247.1"/>
    <property type="molecule type" value="Genomic_DNA"/>
</dbReference>
<keyword evidence="5 6" id="KW-0472">Membrane</keyword>
<evidence type="ECO:0000256" key="3">
    <source>
        <dbReference type="ARBA" id="ARBA00022692"/>
    </source>
</evidence>
<dbReference type="GO" id="GO:0005886">
    <property type="term" value="C:plasma membrane"/>
    <property type="evidence" value="ECO:0007669"/>
    <property type="project" value="UniProtKB-SubCell"/>
</dbReference>
<dbReference type="InterPro" id="IPR018076">
    <property type="entry name" value="T2SS_GspF_dom"/>
</dbReference>
<evidence type="ECO:0000256" key="2">
    <source>
        <dbReference type="ARBA" id="ARBA00022475"/>
    </source>
</evidence>
<dbReference type="PANTHER" id="PTHR35007:SF1">
    <property type="entry name" value="PILUS ASSEMBLY PROTEIN"/>
    <property type="match status" value="1"/>
</dbReference>
<accession>A0A6I3XAH0</accession>
<keyword evidence="2" id="KW-1003">Cell membrane</keyword>
<feature type="transmembrane region" description="Helical" evidence="6">
    <location>
        <begin position="6"/>
        <end position="27"/>
    </location>
</feature>
<reference evidence="8 9" key="1">
    <citation type="submission" date="2019-11" db="EMBL/GenBank/DDBJ databases">
        <title>Draft Genome Sequences of Six Type Strains of the Genus Massilia.</title>
        <authorList>
            <person name="Miess H."/>
            <person name="Frediansyah A."/>
            <person name="Goeker M."/>
            <person name="Gross H."/>
        </authorList>
    </citation>
    <scope>NUCLEOTIDE SEQUENCE [LARGE SCALE GENOMIC DNA]</scope>
    <source>
        <strain evidence="8 9">DSM 17513</strain>
    </source>
</reference>
<feature type="transmembrane region" description="Helical" evidence="6">
    <location>
        <begin position="95"/>
        <end position="116"/>
    </location>
</feature>
<proteinExistence type="predicted"/>
<feature type="domain" description="Type II secretion system protein GspF" evidence="7">
    <location>
        <begin position="157"/>
        <end position="281"/>
    </location>
</feature>
<keyword evidence="4 6" id="KW-1133">Transmembrane helix</keyword>
<organism evidence="8 9">
    <name type="scientific">Pseudoduganella dura</name>
    <dbReference type="NCBI Taxonomy" id="321982"/>
    <lineage>
        <taxon>Bacteria</taxon>
        <taxon>Pseudomonadati</taxon>
        <taxon>Pseudomonadota</taxon>
        <taxon>Betaproteobacteria</taxon>
        <taxon>Burkholderiales</taxon>
        <taxon>Oxalobacteraceae</taxon>
        <taxon>Telluria group</taxon>
        <taxon>Pseudoduganella</taxon>
    </lineage>
</organism>
<dbReference type="Gene3D" id="1.20.81.30">
    <property type="entry name" value="Type II secretion system (T2SS), domain F"/>
    <property type="match status" value="1"/>
</dbReference>
<sequence length="324" mass="35806">MDIVFTAFAVLVFAAVIFMVEGAWLWWSTSHGGSARRIARRLDLMAGRREGGERISILKQRKYAASPELDGWLRRIPQLAAVDRLLLQAGVRWQVAQFLGGSAGLLLGALLLAAIMPLPVPAVLALLALALVAPYGLLVKLRGKRLKKIEQQLPEAADFLARGLRAGHSFSNVLKMVGDEIPEPLCAEFKATYEEINYGVPMNEALHNMAGRIPLTDLRYFVLAVLIQRESGGNLAELLANVSRLTRARLKLLGQIRVLSAEGRMSAWILGLLPLIMLVFMSLVNPEYISVLWTTEPGTQMLWGSAGAMVFGILWMRKMVRIRV</sequence>
<dbReference type="PANTHER" id="PTHR35007">
    <property type="entry name" value="INTEGRAL MEMBRANE PROTEIN-RELATED"/>
    <property type="match status" value="1"/>
</dbReference>
<evidence type="ECO:0000313" key="9">
    <source>
        <dbReference type="Proteomes" id="UP000431684"/>
    </source>
</evidence>
<protein>
    <submittedName>
        <fullName evidence="8">Pilus assembly protein TadB</fullName>
    </submittedName>
</protein>
<feature type="transmembrane region" description="Helical" evidence="6">
    <location>
        <begin position="267"/>
        <end position="285"/>
    </location>
</feature>
<keyword evidence="3 6" id="KW-0812">Transmembrane</keyword>
<keyword evidence="9" id="KW-1185">Reference proteome</keyword>